<sequence>MTVREIDPGAAEDVQALRSELDELLRARRYAAQREQRLAEGVSSGNDPELHRQLAQIRSLRDGLASRHLELSERLLALEDHRREQTAVPVPRRPTGARFGGAYEAAPAPQPAPAAAAAPMRGARFAGVAAPAAEPEPEAPQPVAPPRPKAPEPRSAAELAALAARITALHRRGSAQESAAVTAQAAVVLAPADVARLIALLRAEGPAGAAGYLARAVAHGAAGQAAGTLAELRRAGLSEEAAALFHALWGYPATELPSLLAALEQAGLSADGLTLLWEWGSAPPAELAALADHLRAAGRTEDAYRLLHQAAGRRTDELADTAIHLAPRLAEALSYEVVRLRSPADLADYAAGLVVSPDRYRALLAAVGTLDESRTRAALAALRGAGLPLRT</sequence>
<name>A0AB33JZU3_9ACTN</name>
<gene>
    <name evidence="2" type="ORF">KCMC57_44890</name>
</gene>
<feature type="region of interest" description="Disordered" evidence="1">
    <location>
        <begin position="128"/>
        <end position="154"/>
    </location>
</feature>
<dbReference type="EMBL" id="AP035881">
    <property type="protein sequence ID" value="BFP48121.1"/>
    <property type="molecule type" value="Genomic_DNA"/>
</dbReference>
<evidence type="ECO:0000256" key="1">
    <source>
        <dbReference type="SAM" id="MobiDB-lite"/>
    </source>
</evidence>
<dbReference type="RefSeq" id="WP_407990375.1">
    <property type="nucleotide sequence ID" value="NZ_AP035881.2"/>
</dbReference>
<reference evidence="2" key="1">
    <citation type="submission" date="2024-07" db="EMBL/GenBank/DDBJ databases">
        <title>Complete genome sequences of cellulolytic bacteria, Kitasatospora sp. CMC57 and Streptomyces sp. CMC78, isolated from Japanese agricultural soil.</title>
        <authorList>
            <person name="Hashimoto T."/>
            <person name="Ito M."/>
            <person name="Iwamoto M."/>
            <person name="Fukahori D."/>
            <person name="Shoda T."/>
            <person name="Sakoda M."/>
            <person name="Morohoshi T."/>
            <person name="Mitsuboshi M."/>
            <person name="Nishizawa T."/>
        </authorList>
    </citation>
    <scope>NUCLEOTIDE SEQUENCE</scope>
    <source>
        <strain evidence="2">CMC57</strain>
    </source>
</reference>
<organism evidence="2">
    <name type="scientific">Kitasatospora sp. CMC57</name>
    <dbReference type="NCBI Taxonomy" id="3231513"/>
    <lineage>
        <taxon>Bacteria</taxon>
        <taxon>Bacillati</taxon>
        <taxon>Actinomycetota</taxon>
        <taxon>Actinomycetes</taxon>
        <taxon>Kitasatosporales</taxon>
        <taxon>Streptomycetaceae</taxon>
        <taxon>Kitasatospora</taxon>
    </lineage>
</organism>
<evidence type="ECO:0000313" key="2">
    <source>
        <dbReference type="EMBL" id="BFP48121.1"/>
    </source>
</evidence>
<proteinExistence type="predicted"/>
<protein>
    <submittedName>
        <fullName evidence="2">Uncharacterized protein</fullName>
    </submittedName>
</protein>
<dbReference type="AlphaFoldDB" id="A0AB33JZU3"/>
<accession>A0AB33JZU3</accession>
<feature type="compositionally biased region" description="Pro residues" evidence="1">
    <location>
        <begin position="138"/>
        <end position="148"/>
    </location>
</feature>